<dbReference type="Pfam" id="PF15892">
    <property type="entry name" value="BNR_4"/>
    <property type="match status" value="1"/>
</dbReference>
<accession>A0A4R5DLF1</accession>
<organism evidence="3 4">
    <name type="scientific">Jiangella asiatica</name>
    <dbReference type="NCBI Taxonomy" id="2530372"/>
    <lineage>
        <taxon>Bacteria</taxon>
        <taxon>Bacillati</taxon>
        <taxon>Actinomycetota</taxon>
        <taxon>Actinomycetes</taxon>
        <taxon>Jiangellales</taxon>
        <taxon>Jiangellaceae</taxon>
        <taxon>Jiangella</taxon>
    </lineage>
</organism>
<gene>
    <name evidence="3" type="ORF">E1269_02860</name>
</gene>
<dbReference type="SUPFAM" id="SSF50939">
    <property type="entry name" value="Sialidases"/>
    <property type="match status" value="1"/>
</dbReference>
<dbReference type="Gene3D" id="2.60.120.260">
    <property type="entry name" value="Galactose-binding domain-like"/>
    <property type="match status" value="1"/>
</dbReference>
<dbReference type="SUPFAM" id="SSF49785">
    <property type="entry name" value="Galactose-binding domain-like"/>
    <property type="match status" value="1"/>
</dbReference>
<dbReference type="Proteomes" id="UP000294739">
    <property type="component" value="Unassembled WGS sequence"/>
</dbReference>
<feature type="chain" id="PRO_5020369813" description="F5/8 type C domain-containing protein" evidence="1">
    <location>
        <begin position="33"/>
        <end position="625"/>
    </location>
</feature>
<name>A0A4R5DLF1_9ACTN</name>
<evidence type="ECO:0000259" key="2">
    <source>
        <dbReference type="PROSITE" id="PS50022"/>
    </source>
</evidence>
<evidence type="ECO:0000313" key="4">
    <source>
        <dbReference type="Proteomes" id="UP000294739"/>
    </source>
</evidence>
<comment type="caution">
    <text evidence="3">The sequence shown here is derived from an EMBL/GenBank/DDBJ whole genome shotgun (WGS) entry which is preliminary data.</text>
</comment>
<protein>
    <recommendedName>
        <fullName evidence="2">F5/8 type C domain-containing protein</fullName>
    </recommendedName>
</protein>
<reference evidence="3 4" key="1">
    <citation type="submission" date="2019-03" db="EMBL/GenBank/DDBJ databases">
        <title>Draft genome sequences of novel Actinobacteria.</title>
        <authorList>
            <person name="Sahin N."/>
            <person name="Ay H."/>
            <person name="Saygin H."/>
        </authorList>
    </citation>
    <scope>NUCLEOTIDE SEQUENCE [LARGE SCALE GENOMIC DNA]</scope>
    <source>
        <strain evidence="3 4">5K138</strain>
    </source>
</reference>
<evidence type="ECO:0000256" key="1">
    <source>
        <dbReference type="SAM" id="SignalP"/>
    </source>
</evidence>
<keyword evidence="1" id="KW-0732">Signal</keyword>
<dbReference type="InterPro" id="IPR036278">
    <property type="entry name" value="Sialidase_sf"/>
</dbReference>
<dbReference type="EMBL" id="SMKZ01000002">
    <property type="protein sequence ID" value="TDE15062.1"/>
    <property type="molecule type" value="Genomic_DNA"/>
</dbReference>
<feature type="signal peptide" evidence="1">
    <location>
        <begin position="1"/>
        <end position="32"/>
    </location>
</feature>
<dbReference type="Pfam" id="PF00754">
    <property type="entry name" value="F5_F8_type_C"/>
    <property type="match status" value="1"/>
</dbReference>
<keyword evidence="4" id="KW-1185">Reference proteome</keyword>
<sequence length="625" mass="67947">MTRRHREHGRPRMRTLALSLAASVLPLVTASAAVAPQLAVEPVPFAMDATNQAAWWNPVAEHDGATYFAFDAPADEENLHEVHIAKRTDTGEWTVGCLRAGDGSCVRYNDDIGHHQPSIAVDGRGHIHAFVSMHGHGWRYYRSDEPGSVTTLTNHSAEMPDTDGGVTYPTTTSTPTGDVYLIARVASAETGASPSGRLYRWDVDTSTWTRVAVFAHEPGYAIYPDQLQADRRGQVHILWEWADGSASGIRHLGSYLVYQPEHDRFVGAGGLPVRVPVTTEAPADVVYQPLEGEESKDDGTSSVDPGIQSAKLVLLDPAVRPGAVAYRYRPEPGALFQVRWAQWDGRRWVRETIYSGAMETEAAIGATYHDRVARVYYTFKPPMCDPGSTERGGLFLAEKEVSLRPVRTDAGWTVSLLEDESAILRLATTTRDDGTDVLYLAAPNIDDPPASRLYYATLPRTEDSAEGSADVLASASAAEDETNWAYAADVMVSSALTPQSGGTCLVDGNRTDRNSRWISARGDLTPTATIQLAQPVDVDRVEVYSGYFTDSRAIVRAFTVELLVDGLWQPVASVTDNTRNPVVVDVAGSAPADQVRLVLTDPSGYEGGSDLARVFEVEVYGSRVP</sequence>
<dbReference type="AlphaFoldDB" id="A0A4R5DLF1"/>
<evidence type="ECO:0000313" key="3">
    <source>
        <dbReference type="EMBL" id="TDE15062.1"/>
    </source>
</evidence>
<dbReference type="InterPro" id="IPR008979">
    <property type="entry name" value="Galactose-bd-like_sf"/>
</dbReference>
<dbReference type="PROSITE" id="PS50022">
    <property type="entry name" value="FA58C_3"/>
    <property type="match status" value="1"/>
</dbReference>
<proteinExistence type="predicted"/>
<feature type="domain" description="F5/8 type C" evidence="2">
    <location>
        <begin position="471"/>
        <end position="622"/>
    </location>
</feature>
<dbReference type="InterPro" id="IPR000421">
    <property type="entry name" value="FA58C"/>
</dbReference>
<dbReference type="OrthoDB" id="182870at2"/>
<dbReference type="InParanoid" id="A0A4R5DLF1"/>